<dbReference type="Proteomes" id="UP000521943">
    <property type="component" value="Unassembled WGS sequence"/>
</dbReference>
<protein>
    <recommendedName>
        <fullName evidence="2">Ig-like domain-containing protein</fullName>
    </recommendedName>
</protein>
<dbReference type="AlphaFoldDB" id="A0A8H6LSU7"/>
<name>A0A8H6LSU7_9AGAR</name>
<evidence type="ECO:0000259" key="2">
    <source>
        <dbReference type="PROSITE" id="PS50835"/>
    </source>
</evidence>
<feature type="domain" description="Ig-like" evidence="2">
    <location>
        <begin position="247"/>
        <end position="405"/>
    </location>
</feature>
<organism evidence="3 4">
    <name type="scientific">Ephemerocybe angulata</name>
    <dbReference type="NCBI Taxonomy" id="980116"/>
    <lineage>
        <taxon>Eukaryota</taxon>
        <taxon>Fungi</taxon>
        <taxon>Dikarya</taxon>
        <taxon>Basidiomycota</taxon>
        <taxon>Agaricomycotina</taxon>
        <taxon>Agaricomycetes</taxon>
        <taxon>Agaricomycetidae</taxon>
        <taxon>Agaricales</taxon>
        <taxon>Agaricineae</taxon>
        <taxon>Psathyrellaceae</taxon>
        <taxon>Ephemerocybe</taxon>
    </lineage>
</organism>
<feature type="region of interest" description="Disordered" evidence="1">
    <location>
        <begin position="36"/>
        <end position="93"/>
    </location>
</feature>
<comment type="caution">
    <text evidence="3">The sequence shown here is derived from an EMBL/GenBank/DDBJ whole genome shotgun (WGS) entry which is preliminary data.</text>
</comment>
<feature type="compositionally biased region" description="Low complexity" evidence="1">
    <location>
        <begin position="75"/>
        <end position="93"/>
    </location>
</feature>
<dbReference type="PROSITE" id="PS50835">
    <property type="entry name" value="IG_LIKE"/>
    <property type="match status" value="1"/>
</dbReference>
<keyword evidence="4" id="KW-1185">Reference proteome</keyword>
<dbReference type="EMBL" id="JACGCI010000182">
    <property type="protein sequence ID" value="KAF6742503.1"/>
    <property type="molecule type" value="Genomic_DNA"/>
</dbReference>
<dbReference type="InterPro" id="IPR007110">
    <property type="entry name" value="Ig-like_dom"/>
</dbReference>
<sequence length="521" mass="57123">MSANNFHKAQGFSIGSFTNTINNNTGVDFTSFASPWPSPGPSHASSMPSGQYYSPSPPTFERAVLPQRASPKIAPSTLPQRTSPTTSPSTPLPLAQVAADAPKQMFPVGPTPFFKHSIISALSASSHLRSSMVALQLLFNNFGIKDPDWHGQVGFKQETGFSTAKQEIVITFRKWRSALEKEGDLSEKLTALLSPFPTTLRCGKHVRNLEATHERATKPSELFSPACSLPDEGPLVVARRQVSEYRPRIMMNVSNNASSDSSDTPGDPKSQLSTALECQIEKSSEEGVADGSRIIKFTKLRWAGPEGYILREAYVTVVCDQSCNFRILPAERAEVDTKQGITQTNQKSRSVENTKGGQAEVTISSVSVGGSVSRTQKEDSSATECTTRNALQIQHSEDERSARVKYKKYPTLSDKNRLTLGDGEFPVFTVDPQVSERPPSTYTIRVFSIWDLDESQVKAEAPMRRVLHRFMGDLEALEGAFRRFTNIAHCAQVTVASGFIGEASKTVNTSHIFEDLKHSEG</sequence>
<dbReference type="OrthoDB" id="10305910at2759"/>
<feature type="region of interest" description="Disordered" evidence="1">
    <location>
        <begin position="368"/>
        <end position="387"/>
    </location>
</feature>
<accession>A0A8H6LSU7</accession>
<feature type="region of interest" description="Disordered" evidence="1">
    <location>
        <begin position="253"/>
        <end position="273"/>
    </location>
</feature>
<evidence type="ECO:0000256" key="1">
    <source>
        <dbReference type="SAM" id="MobiDB-lite"/>
    </source>
</evidence>
<evidence type="ECO:0000313" key="4">
    <source>
        <dbReference type="Proteomes" id="UP000521943"/>
    </source>
</evidence>
<feature type="compositionally biased region" description="Polar residues" evidence="1">
    <location>
        <begin position="339"/>
        <end position="356"/>
    </location>
</feature>
<proteinExistence type="predicted"/>
<feature type="compositionally biased region" description="Low complexity" evidence="1">
    <location>
        <begin position="254"/>
        <end position="263"/>
    </location>
</feature>
<reference evidence="3 4" key="1">
    <citation type="submission" date="2020-07" db="EMBL/GenBank/DDBJ databases">
        <title>Comparative genomics of pyrophilous fungi reveals a link between fire events and developmental genes.</title>
        <authorList>
            <consortium name="DOE Joint Genome Institute"/>
            <person name="Steindorff A.S."/>
            <person name="Carver A."/>
            <person name="Calhoun S."/>
            <person name="Stillman K."/>
            <person name="Liu H."/>
            <person name="Lipzen A."/>
            <person name="Pangilinan J."/>
            <person name="Labutti K."/>
            <person name="Bruns T.D."/>
            <person name="Grigoriev I.V."/>
        </authorList>
    </citation>
    <scope>NUCLEOTIDE SEQUENCE [LARGE SCALE GENOMIC DNA]</scope>
    <source>
        <strain evidence="3 4">CBS 144469</strain>
    </source>
</reference>
<gene>
    <name evidence="3" type="ORF">DFP72DRAFT_1105849</name>
</gene>
<feature type="region of interest" description="Disordered" evidence="1">
    <location>
        <begin position="339"/>
        <end position="360"/>
    </location>
</feature>
<evidence type="ECO:0000313" key="3">
    <source>
        <dbReference type="EMBL" id="KAF6742503.1"/>
    </source>
</evidence>
<feature type="compositionally biased region" description="Polar residues" evidence="1">
    <location>
        <begin position="43"/>
        <end position="54"/>
    </location>
</feature>